<dbReference type="InterPro" id="IPR007175">
    <property type="entry name" value="Rpr2/Snm1/Rpp21"/>
</dbReference>
<dbReference type="GO" id="GO:0006396">
    <property type="term" value="P:RNA processing"/>
    <property type="evidence" value="ECO:0007669"/>
    <property type="project" value="InterPro"/>
</dbReference>
<gene>
    <name evidence="2" type="ORF">J5N97_028917</name>
</gene>
<dbReference type="PANTHER" id="PTHR36072:SF2">
    <property type="entry name" value="OS01G0531000 PROTEIN"/>
    <property type="match status" value="1"/>
</dbReference>
<evidence type="ECO:0000313" key="3">
    <source>
        <dbReference type="Proteomes" id="UP001085076"/>
    </source>
</evidence>
<dbReference type="OrthoDB" id="655446at2759"/>
<keyword evidence="3" id="KW-1185">Reference proteome</keyword>
<feature type="region of interest" description="Disordered" evidence="1">
    <location>
        <begin position="195"/>
        <end position="301"/>
    </location>
</feature>
<feature type="compositionally biased region" description="Polar residues" evidence="1">
    <location>
        <begin position="33"/>
        <end position="44"/>
    </location>
</feature>
<dbReference type="EMBL" id="JAGGNH010000009">
    <property type="protein sequence ID" value="KAJ0963795.1"/>
    <property type="molecule type" value="Genomic_DNA"/>
</dbReference>
<name>A0A9D5H5F0_9LILI</name>
<evidence type="ECO:0000313" key="2">
    <source>
        <dbReference type="EMBL" id="KAJ0963795.1"/>
    </source>
</evidence>
<evidence type="ECO:0000256" key="1">
    <source>
        <dbReference type="SAM" id="MobiDB-lite"/>
    </source>
</evidence>
<reference evidence="2" key="1">
    <citation type="submission" date="2021-03" db="EMBL/GenBank/DDBJ databases">
        <authorList>
            <person name="Li Z."/>
            <person name="Yang C."/>
        </authorList>
    </citation>
    <scope>NUCLEOTIDE SEQUENCE</scope>
    <source>
        <strain evidence="2">Dzin_1.0</strain>
        <tissue evidence="2">Leaf</tissue>
    </source>
</reference>
<proteinExistence type="predicted"/>
<accession>A0A9D5H5F0</accession>
<reference evidence="2" key="2">
    <citation type="journal article" date="2022" name="Hortic Res">
        <title>The genome of Dioscorea zingiberensis sheds light on the biosynthesis, origin and evolution of the medicinally important diosgenin saponins.</title>
        <authorList>
            <person name="Li Y."/>
            <person name="Tan C."/>
            <person name="Li Z."/>
            <person name="Guo J."/>
            <person name="Li S."/>
            <person name="Chen X."/>
            <person name="Wang C."/>
            <person name="Dai X."/>
            <person name="Yang H."/>
            <person name="Song W."/>
            <person name="Hou L."/>
            <person name="Xu J."/>
            <person name="Tong Z."/>
            <person name="Xu A."/>
            <person name="Yuan X."/>
            <person name="Wang W."/>
            <person name="Yang Q."/>
            <person name="Chen L."/>
            <person name="Sun Z."/>
            <person name="Wang K."/>
            <person name="Pan B."/>
            <person name="Chen J."/>
            <person name="Bao Y."/>
            <person name="Liu F."/>
            <person name="Qi X."/>
            <person name="Gang D.R."/>
            <person name="Wen J."/>
            <person name="Li J."/>
        </authorList>
    </citation>
    <scope>NUCLEOTIDE SEQUENCE</scope>
    <source>
        <strain evidence="2">Dzin_1.0</strain>
    </source>
</reference>
<dbReference type="PANTHER" id="PTHR36072">
    <property type="entry name" value="OS01G0541600 PROTEIN"/>
    <property type="match status" value="1"/>
</dbReference>
<dbReference type="AlphaFoldDB" id="A0A9D5H5F0"/>
<feature type="region of interest" description="Disordered" evidence="1">
    <location>
        <begin position="25"/>
        <end position="51"/>
    </location>
</feature>
<comment type="caution">
    <text evidence="2">The sequence shown here is derived from an EMBL/GenBank/DDBJ whole genome shotgun (WGS) entry which is preliminary data.</text>
</comment>
<sequence length="316" mass="34559">MAGRGIDVIVPRSLILHNLEMGKKVGNKDRPASNPSIQQGQSMTLREENSGKKDASVSSILRIQHLQKLAKWAGGEAGVPPLGALFGYRLAANAEAAGVPLDSSCFLCQRCETMLQPGFNCTIRIEKNVKNKGRRNKSVSTSKNNMVYTCHFCSYRNVKWGTPTDHVKGLLASRPKANSSKNRQHSAGHNKALVTKTAWDQKPQEKTSAVLDPNSELKSMTPKKVGANMENMPVDEKTADSVPPLEKSLSASKKKRKASKSHQSELSSSVGIDSGKGTGDSTKRRRKSWSSLKEISESNDLQKTRNLSNIVIPFHL</sequence>
<dbReference type="Proteomes" id="UP001085076">
    <property type="component" value="Miscellaneous, Linkage group lg09"/>
</dbReference>
<organism evidence="2 3">
    <name type="scientific">Dioscorea zingiberensis</name>
    <dbReference type="NCBI Taxonomy" id="325984"/>
    <lineage>
        <taxon>Eukaryota</taxon>
        <taxon>Viridiplantae</taxon>
        <taxon>Streptophyta</taxon>
        <taxon>Embryophyta</taxon>
        <taxon>Tracheophyta</taxon>
        <taxon>Spermatophyta</taxon>
        <taxon>Magnoliopsida</taxon>
        <taxon>Liliopsida</taxon>
        <taxon>Dioscoreales</taxon>
        <taxon>Dioscoreaceae</taxon>
        <taxon>Dioscorea</taxon>
    </lineage>
</organism>
<dbReference type="Gene3D" id="6.20.50.20">
    <property type="match status" value="1"/>
</dbReference>
<protein>
    <submittedName>
        <fullName evidence="2">Uncharacterized protein</fullName>
    </submittedName>
</protein>
<dbReference type="Pfam" id="PF04032">
    <property type="entry name" value="Rpr2"/>
    <property type="match status" value="1"/>
</dbReference>